<dbReference type="Proteomes" id="UP000435243">
    <property type="component" value="Unassembled WGS sequence"/>
</dbReference>
<dbReference type="AlphaFoldDB" id="A0A844ZJN1"/>
<dbReference type="Gene3D" id="3.40.50.150">
    <property type="entry name" value="Vaccinia Virus protein VP39"/>
    <property type="match status" value="1"/>
</dbReference>
<evidence type="ECO:0000256" key="2">
    <source>
        <dbReference type="ARBA" id="ARBA00022603"/>
    </source>
</evidence>
<evidence type="ECO:0000256" key="7">
    <source>
        <dbReference type="ARBA" id="ARBA00047942"/>
    </source>
</evidence>
<evidence type="ECO:0000256" key="5">
    <source>
        <dbReference type="ARBA" id="ARBA00022747"/>
    </source>
</evidence>
<dbReference type="OrthoDB" id="9773571at2"/>
<dbReference type="GO" id="GO:0008170">
    <property type="term" value="F:N-methyltransferase activity"/>
    <property type="evidence" value="ECO:0007669"/>
    <property type="project" value="InterPro"/>
</dbReference>
<evidence type="ECO:0000256" key="10">
    <source>
        <dbReference type="SAM" id="MobiDB-lite"/>
    </source>
</evidence>
<evidence type="ECO:0000259" key="11">
    <source>
        <dbReference type="Pfam" id="PF01555"/>
    </source>
</evidence>
<dbReference type="GO" id="GO:0003677">
    <property type="term" value="F:DNA binding"/>
    <property type="evidence" value="ECO:0007669"/>
    <property type="project" value="UniProtKB-KW"/>
</dbReference>
<keyword evidence="2 12" id="KW-0489">Methyltransferase</keyword>
<accession>A0A844ZJN1</accession>
<evidence type="ECO:0000256" key="4">
    <source>
        <dbReference type="ARBA" id="ARBA00022691"/>
    </source>
</evidence>
<dbReference type="SUPFAM" id="SSF53335">
    <property type="entry name" value="S-adenosyl-L-methionine-dependent methyltransferases"/>
    <property type="match status" value="1"/>
</dbReference>
<proteinExistence type="inferred from homology"/>
<organism evidence="12 13">
    <name type="scientific">Alteraurantiacibacter aestuarii</name>
    <dbReference type="NCBI Taxonomy" id="650004"/>
    <lineage>
        <taxon>Bacteria</taxon>
        <taxon>Pseudomonadati</taxon>
        <taxon>Pseudomonadota</taxon>
        <taxon>Alphaproteobacteria</taxon>
        <taxon>Sphingomonadales</taxon>
        <taxon>Erythrobacteraceae</taxon>
        <taxon>Alteraurantiacibacter</taxon>
    </lineage>
</organism>
<dbReference type="InterPro" id="IPR001091">
    <property type="entry name" value="RM_Methyltransferase"/>
</dbReference>
<name>A0A844ZJN1_9SPHN</name>
<comment type="similarity">
    <text evidence="1">Belongs to the N(4)/N(6)-methyltransferase family. N(4) subfamily.</text>
</comment>
<comment type="catalytic activity">
    <reaction evidence="8">
        <text>a 2'-deoxycytidine in DNA + S-adenosyl-L-methionine = an N(4)-methyl-2'-deoxycytidine in DNA + S-adenosyl-L-homocysteine + H(+)</text>
        <dbReference type="Rhea" id="RHEA:16857"/>
        <dbReference type="Rhea" id="RHEA-COMP:11369"/>
        <dbReference type="Rhea" id="RHEA-COMP:13674"/>
        <dbReference type="ChEBI" id="CHEBI:15378"/>
        <dbReference type="ChEBI" id="CHEBI:57856"/>
        <dbReference type="ChEBI" id="CHEBI:59789"/>
        <dbReference type="ChEBI" id="CHEBI:85452"/>
        <dbReference type="ChEBI" id="CHEBI:137933"/>
        <dbReference type="EC" id="2.1.1.113"/>
    </reaction>
</comment>
<reference evidence="12 13" key="1">
    <citation type="submission" date="2019-12" db="EMBL/GenBank/DDBJ databases">
        <title>Genomic-based taxomic classification of the family Erythrobacteraceae.</title>
        <authorList>
            <person name="Xu L."/>
        </authorList>
    </citation>
    <scope>NUCLEOTIDE SEQUENCE [LARGE SCALE GENOMIC DNA]</scope>
    <source>
        <strain evidence="12 13">JCM 16339</strain>
    </source>
</reference>
<dbReference type="GO" id="GO:0032259">
    <property type="term" value="P:methylation"/>
    <property type="evidence" value="ECO:0007669"/>
    <property type="project" value="UniProtKB-KW"/>
</dbReference>
<keyword evidence="3 12" id="KW-0808">Transferase</keyword>
<dbReference type="InterPro" id="IPR017985">
    <property type="entry name" value="MeTrfase_CN4_CS"/>
</dbReference>
<evidence type="ECO:0000256" key="1">
    <source>
        <dbReference type="ARBA" id="ARBA00010203"/>
    </source>
</evidence>
<keyword evidence="5" id="KW-0680">Restriction system</keyword>
<keyword evidence="6" id="KW-0238">DNA-binding</keyword>
<comment type="caution">
    <text evidence="12">The sequence shown here is derived from an EMBL/GenBank/DDBJ whole genome shotgun (WGS) entry which is preliminary data.</text>
</comment>
<protein>
    <recommendedName>
        <fullName evidence="9">Methyltransferase</fullName>
        <ecNumber evidence="9">2.1.1.-</ecNumber>
    </recommendedName>
</protein>
<keyword evidence="13" id="KW-1185">Reference proteome</keyword>
<dbReference type="Pfam" id="PF01555">
    <property type="entry name" value="N6_N4_Mtase"/>
    <property type="match status" value="1"/>
</dbReference>
<dbReference type="PANTHER" id="PTHR13370">
    <property type="entry name" value="RNA METHYLASE-RELATED"/>
    <property type="match status" value="1"/>
</dbReference>
<evidence type="ECO:0000313" key="12">
    <source>
        <dbReference type="EMBL" id="MXO87774.1"/>
    </source>
</evidence>
<evidence type="ECO:0000256" key="9">
    <source>
        <dbReference type="RuleBase" id="RU362026"/>
    </source>
</evidence>
<evidence type="ECO:0000256" key="6">
    <source>
        <dbReference type="ARBA" id="ARBA00023125"/>
    </source>
</evidence>
<dbReference type="CDD" id="cd02440">
    <property type="entry name" value="AdoMet_MTases"/>
    <property type="match status" value="1"/>
</dbReference>
<dbReference type="PROSITE" id="PS00093">
    <property type="entry name" value="N4_MTASE"/>
    <property type="match status" value="1"/>
</dbReference>
<keyword evidence="4" id="KW-0949">S-adenosyl-L-methionine</keyword>
<dbReference type="GO" id="GO:0015667">
    <property type="term" value="F:site-specific DNA-methyltransferase (cytosine-N4-specific) activity"/>
    <property type="evidence" value="ECO:0007669"/>
    <property type="project" value="UniProtKB-EC"/>
</dbReference>
<dbReference type="RefSeq" id="WP_160589728.1">
    <property type="nucleotide sequence ID" value="NZ_BAAAFP010000002.1"/>
</dbReference>
<dbReference type="GO" id="GO:0009307">
    <property type="term" value="P:DNA restriction-modification system"/>
    <property type="evidence" value="ECO:0007669"/>
    <property type="project" value="UniProtKB-KW"/>
</dbReference>
<dbReference type="PRINTS" id="PR00508">
    <property type="entry name" value="S21N4MTFRASE"/>
</dbReference>
<dbReference type="InterPro" id="IPR002941">
    <property type="entry name" value="DNA_methylase_N4/N6"/>
</dbReference>
<feature type="region of interest" description="Disordered" evidence="10">
    <location>
        <begin position="161"/>
        <end position="184"/>
    </location>
</feature>
<evidence type="ECO:0000256" key="8">
    <source>
        <dbReference type="ARBA" id="ARBA00049120"/>
    </source>
</evidence>
<dbReference type="EC" id="2.1.1.-" evidence="9"/>
<sequence length="327" mass="36818">MERNLNQEAASTPTGKIISSAAEDALEDIEDKSCRLVLTSPPYNIGKEYERDHRRSIDEYIEWLKPIIQQTAKKVSDNGSICWQTGNYVEGGEVFPLDYFFYSIFKDLGFKLKNRIIWHFNFGLNATSRFSGRYETLLWWSKSDAPVFNLDKVRVRQLYPGKRHPSTKGAKAGRLSGNSKGKNPSDFWTFEPEVGLKLQPIWDLPNVKANHPEKTFHPCQFPVELAERCILALTQPGDTVLDPFVGAGTSAVAAVINGRNAIGIDRDPRYAELARQRVALALDGDLSIRDFGKPTAHPRPGQQVAKVPEEWLEENEGLWTNAAEKEA</sequence>
<dbReference type="InterPro" id="IPR029063">
    <property type="entry name" value="SAM-dependent_MTases_sf"/>
</dbReference>
<comment type="catalytic activity">
    <reaction evidence="7">
        <text>a 2'-deoxyadenosine in DNA + S-adenosyl-L-methionine = an N(6)-methyl-2'-deoxyadenosine in DNA + S-adenosyl-L-homocysteine + H(+)</text>
        <dbReference type="Rhea" id="RHEA:15197"/>
        <dbReference type="Rhea" id="RHEA-COMP:12418"/>
        <dbReference type="Rhea" id="RHEA-COMP:12419"/>
        <dbReference type="ChEBI" id="CHEBI:15378"/>
        <dbReference type="ChEBI" id="CHEBI:57856"/>
        <dbReference type="ChEBI" id="CHEBI:59789"/>
        <dbReference type="ChEBI" id="CHEBI:90615"/>
        <dbReference type="ChEBI" id="CHEBI:90616"/>
        <dbReference type="EC" id="2.1.1.72"/>
    </reaction>
</comment>
<gene>
    <name evidence="12" type="ORF">GRI32_03375</name>
</gene>
<evidence type="ECO:0000313" key="13">
    <source>
        <dbReference type="Proteomes" id="UP000435243"/>
    </source>
</evidence>
<dbReference type="GO" id="GO:0009007">
    <property type="term" value="F:site-specific DNA-methyltransferase (adenine-specific) activity"/>
    <property type="evidence" value="ECO:0007669"/>
    <property type="project" value="UniProtKB-EC"/>
</dbReference>
<dbReference type="EMBL" id="WTYY01000002">
    <property type="protein sequence ID" value="MXO87774.1"/>
    <property type="molecule type" value="Genomic_DNA"/>
</dbReference>
<dbReference type="PANTHER" id="PTHR13370:SF3">
    <property type="entry name" value="TRNA (GUANINE(10)-N2)-METHYLTRANSFERASE HOMOLOG"/>
    <property type="match status" value="1"/>
</dbReference>
<evidence type="ECO:0000256" key="3">
    <source>
        <dbReference type="ARBA" id="ARBA00022679"/>
    </source>
</evidence>
<dbReference type="GO" id="GO:0005737">
    <property type="term" value="C:cytoplasm"/>
    <property type="evidence" value="ECO:0007669"/>
    <property type="project" value="TreeGrafter"/>
</dbReference>
<feature type="domain" description="DNA methylase N-4/N-6" evidence="11">
    <location>
        <begin position="35"/>
        <end position="275"/>
    </location>
</feature>